<gene>
    <name evidence="1" type="ORF">DPMN_160338</name>
</gene>
<reference evidence="1" key="1">
    <citation type="journal article" date="2019" name="bioRxiv">
        <title>The Genome of the Zebra Mussel, Dreissena polymorpha: A Resource for Invasive Species Research.</title>
        <authorList>
            <person name="McCartney M.A."/>
            <person name="Auch B."/>
            <person name="Kono T."/>
            <person name="Mallez S."/>
            <person name="Zhang Y."/>
            <person name="Obille A."/>
            <person name="Becker A."/>
            <person name="Abrahante J.E."/>
            <person name="Garbe J."/>
            <person name="Badalamenti J.P."/>
            <person name="Herman A."/>
            <person name="Mangelson H."/>
            <person name="Liachko I."/>
            <person name="Sullivan S."/>
            <person name="Sone E.D."/>
            <person name="Koren S."/>
            <person name="Silverstein K.A.T."/>
            <person name="Beckman K.B."/>
            <person name="Gohl D.M."/>
        </authorList>
    </citation>
    <scope>NUCLEOTIDE SEQUENCE</scope>
    <source>
        <strain evidence="1">Duluth1</strain>
        <tissue evidence="1">Whole animal</tissue>
    </source>
</reference>
<keyword evidence="2" id="KW-1185">Reference proteome</keyword>
<accession>A0A9D4EML5</accession>
<organism evidence="1 2">
    <name type="scientific">Dreissena polymorpha</name>
    <name type="common">Zebra mussel</name>
    <name type="synonym">Mytilus polymorpha</name>
    <dbReference type="NCBI Taxonomy" id="45954"/>
    <lineage>
        <taxon>Eukaryota</taxon>
        <taxon>Metazoa</taxon>
        <taxon>Spiralia</taxon>
        <taxon>Lophotrochozoa</taxon>
        <taxon>Mollusca</taxon>
        <taxon>Bivalvia</taxon>
        <taxon>Autobranchia</taxon>
        <taxon>Heteroconchia</taxon>
        <taxon>Euheterodonta</taxon>
        <taxon>Imparidentia</taxon>
        <taxon>Neoheterodontei</taxon>
        <taxon>Myida</taxon>
        <taxon>Dreissenoidea</taxon>
        <taxon>Dreissenidae</taxon>
        <taxon>Dreissena</taxon>
    </lineage>
</organism>
<comment type="caution">
    <text evidence="1">The sequence shown here is derived from an EMBL/GenBank/DDBJ whole genome shotgun (WGS) entry which is preliminary data.</text>
</comment>
<sequence length="83" mass="9186">MKRSITYTLMSLSTIHAVGNATAFTLSDEEDHYTCIDISRKHSSPSQIIGGTNARDKICVKTHTAHTVAYDFLDRTGNLAEEQ</sequence>
<evidence type="ECO:0000313" key="2">
    <source>
        <dbReference type="Proteomes" id="UP000828390"/>
    </source>
</evidence>
<protein>
    <submittedName>
        <fullName evidence="1">Uncharacterized protein</fullName>
    </submittedName>
</protein>
<name>A0A9D4EML5_DREPO</name>
<dbReference type="EMBL" id="JAIWYP010000008">
    <property type="protein sequence ID" value="KAH3782423.1"/>
    <property type="molecule type" value="Genomic_DNA"/>
</dbReference>
<evidence type="ECO:0000313" key="1">
    <source>
        <dbReference type="EMBL" id="KAH3782423.1"/>
    </source>
</evidence>
<dbReference type="AlphaFoldDB" id="A0A9D4EML5"/>
<proteinExistence type="predicted"/>
<dbReference type="Proteomes" id="UP000828390">
    <property type="component" value="Unassembled WGS sequence"/>
</dbReference>
<reference evidence="1" key="2">
    <citation type="submission" date="2020-11" db="EMBL/GenBank/DDBJ databases">
        <authorList>
            <person name="McCartney M.A."/>
            <person name="Auch B."/>
            <person name="Kono T."/>
            <person name="Mallez S."/>
            <person name="Becker A."/>
            <person name="Gohl D.M."/>
            <person name="Silverstein K.A.T."/>
            <person name="Koren S."/>
            <person name="Bechman K.B."/>
            <person name="Herman A."/>
            <person name="Abrahante J.E."/>
            <person name="Garbe J."/>
        </authorList>
    </citation>
    <scope>NUCLEOTIDE SEQUENCE</scope>
    <source>
        <strain evidence="1">Duluth1</strain>
        <tissue evidence="1">Whole animal</tissue>
    </source>
</reference>